<feature type="region of interest" description="Disordered" evidence="6">
    <location>
        <begin position="384"/>
        <end position="412"/>
    </location>
</feature>
<feature type="transmembrane region" description="Helical" evidence="7">
    <location>
        <begin position="299"/>
        <end position="320"/>
    </location>
</feature>
<keyword evidence="4 7" id="KW-1133">Transmembrane helix</keyword>
<dbReference type="InterPro" id="IPR020846">
    <property type="entry name" value="MFS_dom"/>
</dbReference>
<keyword evidence="3 7" id="KW-0812">Transmembrane</keyword>
<reference evidence="10" key="1">
    <citation type="journal article" date="2019" name="Int. J. Syst. Evol. Microbiol.">
        <title>The Global Catalogue of Microorganisms (GCM) 10K type strain sequencing project: providing services to taxonomists for standard genome sequencing and annotation.</title>
        <authorList>
            <consortium name="The Broad Institute Genomics Platform"/>
            <consortium name="The Broad Institute Genome Sequencing Center for Infectious Disease"/>
            <person name="Wu L."/>
            <person name="Ma J."/>
        </authorList>
    </citation>
    <scope>NUCLEOTIDE SEQUENCE [LARGE SCALE GENOMIC DNA]</scope>
    <source>
        <strain evidence="10">KCTC 42964</strain>
    </source>
</reference>
<keyword evidence="5 7" id="KW-0472">Membrane</keyword>
<dbReference type="Pfam" id="PF07690">
    <property type="entry name" value="MFS_1"/>
    <property type="match status" value="1"/>
</dbReference>
<evidence type="ECO:0000313" key="9">
    <source>
        <dbReference type="EMBL" id="MFC3227974.1"/>
    </source>
</evidence>
<keyword evidence="10" id="KW-1185">Reference proteome</keyword>
<feature type="domain" description="Major facilitator superfamily (MFS) profile" evidence="8">
    <location>
        <begin position="6"/>
        <end position="412"/>
    </location>
</feature>
<evidence type="ECO:0000256" key="7">
    <source>
        <dbReference type="SAM" id="Phobius"/>
    </source>
</evidence>
<feature type="transmembrane region" description="Helical" evidence="7">
    <location>
        <begin position="357"/>
        <end position="378"/>
    </location>
</feature>
<evidence type="ECO:0000256" key="5">
    <source>
        <dbReference type="ARBA" id="ARBA00023136"/>
    </source>
</evidence>
<feature type="transmembrane region" description="Helical" evidence="7">
    <location>
        <begin position="132"/>
        <end position="153"/>
    </location>
</feature>
<feature type="transmembrane region" description="Helical" evidence="7">
    <location>
        <begin position="98"/>
        <end position="120"/>
    </location>
</feature>
<sequence>MTPFWTLSAAGFAATAIAYGPARMGFGLFLSQFRTEFSISTQTAGLVSSLGFLGFLLGLLAAQVMTNRKGPRLPVTAGLSAATLGMAIVAVASNLPVLAAGIFLAMASAGLSWTPFNNAVHRRVEDGARPVALSWISTGTGVGIALAGAAALLMSLSGLSWRVCWGIFAIGAALALLVNRMALRQVAGTDGPGPAQRWGLLRRRSAIPLLAIGFCFGTTSAVYISFAPDRIADAGGLAGLPRDAAGGLVFLCFGAFGLLGLVTGGAKAAIGLPWLVRLLMLAAAVSLALVAAAPTWPGVILSAGLQGIYVMMTSAVLAFWSDRLFPALPSQSFTAVLLAVAVGSVLGPAAAGFASDAIGSAPMFLAVAALAAATALVVRARHIRERPETETGPEPRHAIRRPDRPAQAPTAG</sequence>
<evidence type="ECO:0000259" key="8">
    <source>
        <dbReference type="PROSITE" id="PS50850"/>
    </source>
</evidence>
<feature type="transmembrane region" description="Helical" evidence="7">
    <location>
        <begin position="42"/>
        <end position="61"/>
    </location>
</feature>
<comment type="subcellular location">
    <subcellularLocation>
        <location evidence="1">Cell membrane</location>
        <topology evidence="1">Multi-pass membrane protein</topology>
    </subcellularLocation>
</comment>
<dbReference type="EMBL" id="JBHRTR010000026">
    <property type="protein sequence ID" value="MFC3227974.1"/>
    <property type="molecule type" value="Genomic_DNA"/>
</dbReference>
<feature type="transmembrane region" description="Helical" evidence="7">
    <location>
        <begin position="73"/>
        <end position="92"/>
    </location>
</feature>
<keyword evidence="2" id="KW-1003">Cell membrane</keyword>
<feature type="transmembrane region" description="Helical" evidence="7">
    <location>
        <begin position="244"/>
        <end position="262"/>
    </location>
</feature>
<dbReference type="RefSeq" id="WP_379900639.1">
    <property type="nucleotide sequence ID" value="NZ_JBHRTR010000026.1"/>
</dbReference>
<name>A0ABV7L087_9PROT</name>
<evidence type="ECO:0000256" key="6">
    <source>
        <dbReference type="SAM" id="MobiDB-lite"/>
    </source>
</evidence>
<dbReference type="PANTHER" id="PTHR43124">
    <property type="entry name" value="PURINE EFFLUX PUMP PBUE"/>
    <property type="match status" value="1"/>
</dbReference>
<proteinExistence type="predicted"/>
<protein>
    <submittedName>
        <fullName evidence="9">MFS transporter</fullName>
    </submittedName>
</protein>
<dbReference type="PROSITE" id="PS50850">
    <property type="entry name" value="MFS"/>
    <property type="match status" value="1"/>
</dbReference>
<gene>
    <name evidence="9" type="ORF">ACFOGJ_12070</name>
</gene>
<evidence type="ECO:0000313" key="10">
    <source>
        <dbReference type="Proteomes" id="UP001595528"/>
    </source>
</evidence>
<dbReference type="InterPro" id="IPR050189">
    <property type="entry name" value="MFS_Efflux_Transporters"/>
</dbReference>
<feature type="transmembrane region" description="Helical" evidence="7">
    <location>
        <begin position="274"/>
        <end position="293"/>
    </location>
</feature>
<dbReference type="Proteomes" id="UP001595528">
    <property type="component" value="Unassembled WGS sequence"/>
</dbReference>
<feature type="transmembrane region" description="Helical" evidence="7">
    <location>
        <begin position="206"/>
        <end position="224"/>
    </location>
</feature>
<feature type="transmembrane region" description="Helical" evidence="7">
    <location>
        <begin position="332"/>
        <end position="351"/>
    </location>
</feature>
<dbReference type="InterPro" id="IPR011701">
    <property type="entry name" value="MFS"/>
</dbReference>
<accession>A0ABV7L087</accession>
<feature type="compositionally biased region" description="Basic and acidic residues" evidence="6">
    <location>
        <begin position="385"/>
        <end position="404"/>
    </location>
</feature>
<evidence type="ECO:0000256" key="3">
    <source>
        <dbReference type="ARBA" id="ARBA00022692"/>
    </source>
</evidence>
<dbReference type="PANTHER" id="PTHR43124:SF3">
    <property type="entry name" value="CHLORAMPHENICOL EFFLUX PUMP RV0191"/>
    <property type="match status" value="1"/>
</dbReference>
<evidence type="ECO:0000256" key="1">
    <source>
        <dbReference type="ARBA" id="ARBA00004651"/>
    </source>
</evidence>
<organism evidence="9 10">
    <name type="scientific">Marinibaculum pumilum</name>
    <dbReference type="NCBI Taxonomy" id="1766165"/>
    <lineage>
        <taxon>Bacteria</taxon>
        <taxon>Pseudomonadati</taxon>
        <taxon>Pseudomonadota</taxon>
        <taxon>Alphaproteobacteria</taxon>
        <taxon>Rhodospirillales</taxon>
        <taxon>Rhodospirillaceae</taxon>
        <taxon>Marinibaculum</taxon>
    </lineage>
</organism>
<dbReference type="InterPro" id="IPR036259">
    <property type="entry name" value="MFS_trans_sf"/>
</dbReference>
<dbReference type="SUPFAM" id="SSF103473">
    <property type="entry name" value="MFS general substrate transporter"/>
    <property type="match status" value="1"/>
</dbReference>
<evidence type="ECO:0000256" key="4">
    <source>
        <dbReference type="ARBA" id="ARBA00022989"/>
    </source>
</evidence>
<comment type="caution">
    <text evidence="9">The sequence shown here is derived from an EMBL/GenBank/DDBJ whole genome shotgun (WGS) entry which is preliminary data.</text>
</comment>
<evidence type="ECO:0000256" key="2">
    <source>
        <dbReference type="ARBA" id="ARBA00022475"/>
    </source>
</evidence>
<feature type="transmembrane region" description="Helical" evidence="7">
    <location>
        <begin position="159"/>
        <end position="178"/>
    </location>
</feature>
<dbReference type="Gene3D" id="1.20.1250.20">
    <property type="entry name" value="MFS general substrate transporter like domains"/>
    <property type="match status" value="2"/>
</dbReference>